<dbReference type="Pfam" id="PF13563">
    <property type="entry name" value="2_5_RNA_ligase2"/>
    <property type="match status" value="1"/>
</dbReference>
<organism evidence="1 2">
    <name type="scientific">Allostreptomyces psammosilenae</name>
    <dbReference type="NCBI Taxonomy" id="1892865"/>
    <lineage>
        <taxon>Bacteria</taxon>
        <taxon>Bacillati</taxon>
        <taxon>Actinomycetota</taxon>
        <taxon>Actinomycetes</taxon>
        <taxon>Kitasatosporales</taxon>
        <taxon>Streptomycetaceae</taxon>
        <taxon>Allostreptomyces</taxon>
    </lineage>
</organism>
<dbReference type="Proteomes" id="UP000567795">
    <property type="component" value="Unassembled WGS sequence"/>
</dbReference>
<dbReference type="RefSeq" id="WP_179814640.1">
    <property type="nucleotide sequence ID" value="NZ_JACBZD010000001.1"/>
</dbReference>
<comment type="caution">
    <text evidence="1">The sequence shown here is derived from an EMBL/GenBank/DDBJ whole genome shotgun (WGS) entry which is preliminary data.</text>
</comment>
<dbReference type="InterPro" id="IPR009097">
    <property type="entry name" value="Cyclic_Pdiesterase"/>
</dbReference>
<reference evidence="1 2" key="1">
    <citation type="submission" date="2020-07" db="EMBL/GenBank/DDBJ databases">
        <title>Sequencing the genomes of 1000 actinobacteria strains.</title>
        <authorList>
            <person name="Klenk H.-P."/>
        </authorList>
    </citation>
    <scope>NUCLEOTIDE SEQUENCE [LARGE SCALE GENOMIC DNA]</scope>
    <source>
        <strain evidence="1 2">DSM 42178</strain>
    </source>
</reference>
<gene>
    <name evidence="1" type="ORF">FHU37_002941</name>
</gene>
<keyword evidence="2" id="KW-1185">Reference proteome</keyword>
<dbReference type="GO" id="GO:0016874">
    <property type="term" value="F:ligase activity"/>
    <property type="evidence" value="ECO:0007669"/>
    <property type="project" value="UniProtKB-KW"/>
</dbReference>
<proteinExistence type="predicted"/>
<keyword evidence="1" id="KW-0436">Ligase</keyword>
<sequence length="178" mass="19539">MRTVELTCDDEFDRAVREVWDRLAEAGLPSLTLNTHPTHRPHLTLATCDSFPAGARRRLDEALSPPNLPLRVRLTGLLSFSARSRRRVLVWGVVPTGELLALHRAVWDALEGAGERGPLLAPGRWMPHVGLTRRLEPEQVAAALLVLGRLPDLTGSFDAARSYDTVSHTTDALGGTAW</sequence>
<protein>
    <submittedName>
        <fullName evidence="1">2'-5' RNA ligase</fullName>
    </submittedName>
</protein>
<evidence type="ECO:0000313" key="2">
    <source>
        <dbReference type="Proteomes" id="UP000567795"/>
    </source>
</evidence>
<dbReference type="EMBL" id="JACBZD010000001">
    <property type="protein sequence ID" value="NYI05998.1"/>
    <property type="molecule type" value="Genomic_DNA"/>
</dbReference>
<evidence type="ECO:0000313" key="1">
    <source>
        <dbReference type="EMBL" id="NYI05998.1"/>
    </source>
</evidence>
<accession>A0A853A635</accession>
<dbReference type="AlphaFoldDB" id="A0A853A635"/>
<dbReference type="Gene3D" id="3.90.1140.10">
    <property type="entry name" value="Cyclic phosphodiesterase"/>
    <property type="match status" value="1"/>
</dbReference>
<name>A0A853A635_9ACTN</name>
<dbReference type="SUPFAM" id="SSF55144">
    <property type="entry name" value="LigT-like"/>
    <property type="match status" value="1"/>
</dbReference>